<organism evidence="2 3">
    <name type="scientific">Bacillus timonensis</name>
    <dbReference type="NCBI Taxonomy" id="1033734"/>
    <lineage>
        <taxon>Bacteria</taxon>
        <taxon>Bacillati</taxon>
        <taxon>Bacillota</taxon>
        <taxon>Bacilli</taxon>
        <taxon>Bacillales</taxon>
        <taxon>Bacillaceae</taxon>
        <taxon>Bacillus</taxon>
    </lineage>
</organism>
<dbReference type="Gene3D" id="3.40.630.30">
    <property type="match status" value="1"/>
</dbReference>
<dbReference type="RefSeq" id="WP_136378894.1">
    <property type="nucleotide sequence ID" value="NZ_SLUB01000008.1"/>
</dbReference>
<dbReference type="InterPro" id="IPR016181">
    <property type="entry name" value="Acyl_CoA_acyltransferase"/>
</dbReference>
<proteinExistence type="predicted"/>
<dbReference type="Proteomes" id="UP000306477">
    <property type="component" value="Unassembled WGS sequence"/>
</dbReference>
<dbReference type="CDD" id="cd04301">
    <property type="entry name" value="NAT_SF"/>
    <property type="match status" value="1"/>
</dbReference>
<name>A0A4S3PV29_9BACI</name>
<dbReference type="AlphaFoldDB" id="A0A4S3PV29"/>
<evidence type="ECO:0000313" key="3">
    <source>
        <dbReference type="Proteomes" id="UP000306477"/>
    </source>
</evidence>
<dbReference type="EMBL" id="SLUB01000008">
    <property type="protein sequence ID" value="THE13660.1"/>
    <property type="molecule type" value="Genomic_DNA"/>
</dbReference>
<keyword evidence="2" id="KW-0808">Transferase</keyword>
<evidence type="ECO:0000259" key="1">
    <source>
        <dbReference type="PROSITE" id="PS51186"/>
    </source>
</evidence>
<accession>A0A4S3PV29</accession>
<feature type="domain" description="N-acetyltransferase" evidence="1">
    <location>
        <begin position="2"/>
        <end position="146"/>
    </location>
</feature>
<gene>
    <name evidence="2" type="ORF">E1I69_07030</name>
</gene>
<dbReference type="InterPro" id="IPR000182">
    <property type="entry name" value="GNAT_dom"/>
</dbReference>
<dbReference type="GO" id="GO:0016747">
    <property type="term" value="F:acyltransferase activity, transferring groups other than amino-acyl groups"/>
    <property type="evidence" value="ECO:0007669"/>
    <property type="project" value="InterPro"/>
</dbReference>
<protein>
    <submittedName>
        <fullName evidence="2">GNAT family N-acetyltransferase</fullName>
    </submittedName>
</protein>
<comment type="caution">
    <text evidence="2">The sequence shown here is derived from an EMBL/GenBank/DDBJ whole genome shotgun (WGS) entry which is preliminary data.</text>
</comment>
<dbReference type="SUPFAM" id="SSF55729">
    <property type="entry name" value="Acyl-CoA N-acyltransferases (Nat)"/>
    <property type="match status" value="1"/>
</dbReference>
<keyword evidence="3" id="KW-1185">Reference proteome</keyword>
<reference evidence="2 3" key="1">
    <citation type="journal article" date="2019" name="Indoor Air">
        <title>Impacts of indoor surface finishes on bacterial viability.</title>
        <authorList>
            <person name="Hu J."/>
            <person name="Maamar S.B."/>
            <person name="Glawe A.J."/>
            <person name="Gottel N."/>
            <person name="Gilbert J.A."/>
            <person name="Hartmann E.M."/>
        </authorList>
    </citation>
    <scope>NUCLEOTIDE SEQUENCE [LARGE SCALE GENOMIC DNA]</scope>
    <source>
        <strain evidence="2 3">AF060A6</strain>
    </source>
</reference>
<dbReference type="Pfam" id="PF00583">
    <property type="entry name" value="Acetyltransf_1"/>
    <property type="match status" value="1"/>
</dbReference>
<evidence type="ECO:0000313" key="2">
    <source>
        <dbReference type="EMBL" id="THE13660.1"/>
    </source>
</evidence>
<sequence length="146" mass="16908">MLVVKQITPEMTYDLRHKVLRPHQPMETCMYDTDHQEGGFHVGAFYGGKLISIASFCALLNEDFSSRNQYRLRAMATHEEYRKLGAGREVVHFAESFLKDKGTELLWCMARTNVQGYYEKLGFRPYGKVFDYPPIGPHIVMVKKII</sequence>
<dbReference type="OrthoDB" id="2352823at2"/>
<dbReference type="PROSITE" id="PS51186">
    <property type="entry name" value="GNAT"/>
    <property type="match status" value="1"/>
</dbReference>